<protein>
    <recommendedName>
        <fullName evidence="4">Cell division protein FtsQ</fullName>
    </recommendedName>
</protein>
<evidence type="ECO:0000313" key="2">
    <source>
        <dbReference type="EMBL" id="UTC24245.1"/>
    </source>
</evidence>
<proteinExistence type="predicted"/>
<keyword evidence="1" id="KW-0472">Membrane</keyword>
<gene>
    <name evidence="2" type="ORF">MMH89_03280</name>
</gene>
<keyword evidence="1" id="KW-0812">Transmembrane</keyword>
<reference evidence="2 3" key="1">
    <citation type="journal article" date="2022" name="Nat. Microbiol.">
        <title>The microbiome of a bacterivorous marine choanoflagellate contains a resource-demanding obligate bacterial associate.</title>
        <authorList>
            <person name="Needham D.M."/>
            <person name="Poirier C."/>
            <person name="Bachy C."/>
            <person name="George E.E."/>
            <person name="Wilken S."/>
            <person name="Yung C.C.M."/>
            <person name="Limardo A.J."/>
            <person name="Morando M."/>
            <person name="Sudek L."/>
            <person name="Malmstrom R.R."/>
            <person name="Keeling P.J."/>
            <person name="Santoro A.E."/>
            <person name="Worden A.Z."/>
        </authorList>
    </citation>
    <scope>NUCLEOTIDE SEQUENCE [LARGE SCALE GENOMIC DNA]</scope>
    <source>
        <strain evidence="2 3">Comchoano-1</strain>
    </source>
</reference>
<evidence type="ECO:0000313" key="3">
    <source>
        <dbReference type="Proteomes" id="UP001055955"/>
    </source>
</evidence>
<dbReference type="EMBL" id="CP092900">
    <property type="protein sequence ID" value="UTC24245.1"/>
    <property type="molecule type" value="Genomic_DNA"/>
</dbReference>
<feature type="transmembrane region" description="Helical" evidence="1">
    <location>
        <begin position="6"/>
        <end position="25"/>
    </location>
</feature>
<evidence type="ECO:0000256" key="1">
    <source>
        <dbReference type="SAM" id="Phobius"/>
    </source>
</evidence>
<organism evidence="2 3">
    <name type="scientific">Candidatus Comchoanobacter bicostacola</name>
    <dbReference type="NCBI Taxonomy" id="2919598"/>
    <lineage>
        <taxon>Bacteria</taxon>
        <taxon>Pseudomonadati</taxon>
        <taxon>Pseudomonadota</taxon>
        <taxon>Gammaproteobacteria</taxon>
        <taxon>Candidatus Comchoanobacterales</taxon>
        <taxon>Candidatus Comchoanobacteraceae</taxon>
        <taxon>Candidatus Comchoanobacter</taxon>
    </lineage>
</organism>
<name>A0ABY5DJ18_9GAMM</name>
<evidence type="ECO:0008006" key="4">
    <source>
        <dbReference type="Google" id="ProtNLM"/>
    </source>
</evidence>
<keyword evidence="3" id="KW-1185">Reference proteome</keyword>
<dbReference type="Proteomes" id="UP001055955">
    <property type="component" value="Chromosome"/>
</dbReference>
<sequence length="76" mass="8947">MPMRVRIRACLYFFNLFLLMGLLFVRLDGQRLFIQGQDYAVVKKQLQYDLNEAKVTYYQLVAGIPNKMSRKGLIID</sequence>
<keyword evidence="1" id="KW-1133">Transmembrane helix</keyword>
<accession>A0ABY5DJ18</accession>
<dbReference type="RefSeq" id="WP_258568030.1">
    <property type="nucleotide sequence ID" value="NZ_CP092900.1"/>
</dbReference>